<reference evidence="5 6" key="1">
    <citation type="journal article" date="2014" name="Nat. Commun.">
        <title>Molecular traces of alternative social organization in a termite genome.</title>
        <authorList>
            <person name="Terrapon N."/>
            <person name="Li C."/>
            <person name="Robertson H.M."/>
            <person name="Ji L."/>
            <person name="Meng X."/>
            <person name="Booth W."/>
            <person name="Chen Z."/>
            <person name="Childers C.P."/>
            <person name="Glastad K.M."/>
            <person name="Gokhale K."/>
            <person name="Gowin J."/>
            <person name="Gronenberg W."/>
            <person name="Hermansen R.A."/>
            <person name="Hu H."/>
            <person name="Hunt B.G."/>
            <person name="Huylmans A.K."/>
            <person name="Khalil S.M."/>
            <person name="Mitchell R.D."/>
            <person name="Munoz-Torres M.C."/>
            <person name="Mustard J.A."/>
            <person name="Pan H."/>
            <person name="Reese J.T."/>
            <person name="Scharf M.E."/>
            <person name="Sun F."/>
            <person name="Vogel H."/>
            <person name="Xiao J."/>
            <person name="Yang W."/>
            <person name="Yang Z."/>
            <person name="Yang Z."/>
            <person name="Zhou J."/>
            <person name="Zhu J."/>
            <person name="Brent C.S."/>
            <person name="Elsik C.G."/>
            <person name="Goodisman M.A."/>
            <person name="Liberles D.A."/>
            <person name="Roe R.M."/>
            <person name="Vargo E.L."/>
            <person name="Vilcinskas A."/>
            <person name="Wang J."/>
            <person name="Bornberg-Bauer E."/>
            <person name="Korb J."/>
            <person name="Zhang G."/>
            <person name="Liebig J."/>
        </authorList>
    </citation>
    <scope>NUCLEOTIDE SEQUENCE [LARGE SCALE GENOMIC DNA]</scope>
    <source>
        <tissue evidence="5">Whole organism</tissue>
    </source>
</reference>
<evidence type="ECO:0000259" key="4">
    <source>
        <dbReference type="PROSITE" id="PS50208"/>
    </source>
</evidence>
<dbReference type="InParanoid" id="A0A067QV28"/>
<dbReference type="GO" id="GO:0004197">
    <property type="term" value="F:cysteine-type endopeptidase activity"/>
    <property type="evidence" value="ECO:0007669"/>
    <property type="project" value="InterPro"/>
</dbReference>
<dbReference type="PRINTS" id="PR00376">
    <property type="entry name" value="IL1BCENZYME"/>
</dbReference>
<dbReference type="OrthoDB" id="6044770at2759"/>
<protein>
    <submittedName>
        <fullName evidence="5">Caspase-8</fullName>
    </submittedName>
</protein>
<dbReference type="PANTHER" id="PTHR22576">
    <property type="entry name" value="MUCOSA ASSOCIATED LYMPHOID TISSUE LYMPHOMA TRANSLOCATION PROTEIN 1/PARACASPASE"/>
    <property type="match status" value="1"/>
</dbReference>
<organism evidence="5 6">
    <name type="scientific">Zootermopsis nevadensis</name>
    <name type="common">Dampwood termite</name>
    <dbReference type="NCBI Taxonomy" id="136037"/>
    <lineage>
        <taxon>Eukaryota</taxon>
        <taxon>Metazoa</taxon>
        <taxon>Ecdysozoa</taxon>
        <taxon>Arthropoda</taxon>
        <taxon>Hexapoda</taxon>
        <taxon>Insecta</taxon>
        <taxon>Pterygota</taxon>
        <taxon>Neoptera</taxon>
        <taxon>Polyneoptera</taxon>
        <taxon>Dictyoptera</taxon>
        <taxon>Blattodea</taxon>
        <taxon>Blattoidea</taxon>
        <taxon>Termitoidae</taxon>
        <taxon>Termopsidae</taxon>
        <taxon>Zootermopsis</taxon>
    </lineage>
</organism>
<dbReference type="InterPro" id="IPR052039">
    <property type="entry name" value="Caspase-related_regulators"/>
</dbReference>
<dbReference type="PANTHER" id="PTHR22576:SF41">
    <property type="entry name" value="CASPASE 14, APOPTOSIS-RELATED CYSTEINE PEPTIDASE"/>
    <property type="match status" value="1"/>
</dbReference>
<proteinExistence type="inferred from homology"/>
<dbReference type="AlphaFoldDB" id="A0A067QV28"/>
<evidence type="ECO:0000313" key="5">
    <source>
        <dbReference type="EMBL" id="KDR13883.1"/>
    </source>
</evidence>
<dbReference type="PROSITE" id="PS50208">
    <property type="entry name" value="CASPASE_P20"/>
    <property type="match status" value="1"/>
</dbReference>
<dbReference type="GO" id="GO:0006508">
    <property type="term" value="P:proteolysis"/>
    <property type="evidence" value="ECO:0007669"/>
    <property type="project" value="InterPro"/>
</dbReference>
<feature type="domain" description="Caspase family p20" evidence="4">
    <location>
        <begin position="226"/>
        <end position="361"/>
    </location>
</feature>
<dbReference type="SMR" id="A0A067QV28"/>
<dbReference type="Pfam" id="PF23725">
    <property type="entry name" value="Dredd_N"/>
    <property type="match status" value="1"/>
</dbReference>
<name>A0A067QV28_ZOONE</name>
<evidence type="ECO:0000256" key="1">
    <source>
        <dbReference type="ARBA" id="ARBA00010134"/>
    </source>
</evidence>
<dbReference type="PROSITE" id="PS50207">
    <property type="entry name" value="CASPASE_P10"/>
    <property type="match status" value="1"/>
</dbReference>
<dbReference type="FunCoup" id="A0A067QV28">
    <property type="interactions" value="255"/>
</dbReference>
<dbReference type="SUPFAM" id="SSF52129">
    <property type="entry name" value="Caspase-like"/>
    <property type="match status" value="1"/>
</dbReference>
<dbReference type="InterPro" id="IPR015917">
    <property type="entry name" value="Pept_C14A"/>
</dbReference>
<keyword evidence="6" id="KW-1185">Reference proteome</keyword>
<dbReference type="STRING" id="136037.A0A067QV28"/>
<dbReference type="SMART" id="SM00115">
    <property type="entry name" value="CASc"/>
    <property type="match status" value="1"/>
</dbReference>
<comment type="similarity">
    <text evidence="1 2">Belongs to the peptidase C14A family.</text>
</comment>
<dbReference type="eggNOG" id="KOG3573">
    <property type="taxonomic scope" value="Eukaryota"/>
</dbReference>
<sequence>MIAEKTRLSGSLNTADFLSAWVRVQKDGIWENKLLEALCIIQNYQMLQKLGCSVDDEKARFLPHSPESSLFVNCVRKALYHVCESLDSEGLNELLRRIKEDYRCLHGVELETFDPQYMEVNILCWSSRGYISLGDKDGCGVNVHRLKSALKAMGETGLVEKLESAVKATINVSVVYTRVNQPNANISLQSSSDGSLTECRSQHSVASSCDQVEHPIVHHYPVDPNNVGYCVVINQKKFYRDQSLCRKSEVADHELDLRLGTDMDRDRLSETFYSLGFTVWIGQNLTHSDLLKSVQLTLETRVKKEHSCFVLCILSHGERGAVYGSDSIPVCVDGLERLMKDCTKLMGKPKILIIQACQGQSQQDAVSSEDIASDGPVHNRGSSTDFMTFWSTVPGFASFRHEIEGTWFIQAVCQQLLCTSPTDDLYKLFTSVNREVSSKRACVEKSYKTMVPIFYSTFTRFLVLPLHPGAKVKVSQRMFERHTFNALLREYIKDRKQKTEHKRKFR</sequence>
<dbReference type="InterPro" id="IPR029030">
    <property type="entry name" value="Caspase-like_dom_sf"/>
</dbReference>
<feature type="domain" description="Caspase family p10" evidence="3">
    <location>
        <begin position="376"/>
        <end position="464"/>
    </location>
</feature>
<dbReference type="PROSITE" id="PS01122">
    <property type="entry name" value="CASPASE_CYS"/>
    <property type="match status" value="1"/>
</dbReference>
<dbReference type="Pfam" id="PF23724">
    <property type="entry name" value="Dredd_2nd"/>
    <property type="match status" value="1"/>
</dbReference>
<dbReference type="EMBL" id="KK852914">
    <property type="protein sequence ID" value="KDR13883.1"/>
    <property type="molecule type" value="Genomic_DNA"/>
</dbReference>
<dbReference type="MEROPS" id="C14.040"/>
<gene>
    <name evidence="5" type="ORF">L798_12297</name>
</gene>
<evidence type="ECO:0000259" key="3">
    <source>
        <dbReference type="PROSITE" id="PS50207"/>
    </source>
</evidence>
<dbReference type="Gene3D" id="3.40.50.1460">
    <property type="match status" value="1"/>
</dbReference>
<dbReference type="OMA" id="HGFEGAV"/>
<dbReference type="Pfam" id="PF00656">
    <property type="entry name" value="Peptidase_C14"/>
    <property type="match status" value="1"/>
</dbReference>
<accession>A0A067QV28</accession>
<evidence type="ECO:0000256" key="2">
    <source>
        <dbReference type="RuleBase" id="RU003971"/>
    </source>
</evidence>
<dbReference type="InterPro" id="IPR056259">
    <property type="entry name" value="Dredd_N"/>
</dbReference>
<evidence type="ECO:0000313" key="6">
    <source>
        <dbReference type="Proteomes" id="UP000027135"/>
    </source>
</evidence>
<dbReference type="InterPro" id="IPR033139">
    <property type="entry name" value="Caspase_cys_AS"/>
</dbReference>
<dbReference type="InterPro" id="IPR056260">
    <property type="entry name" value="Dredd_2nd"/>
</dbReference>
<dbReference type="InterPro" id="IPR001309">
    <property type="entry name" value="Pept_C14_p20"/>
</dbReference>
<dbReference type="InterPro" id="IPR002138">
    <property type="entry name" value="Pept_C14_p10"/>
</dbReference>
<dbReference type="Proteomes" id="UP000027135">
    <property type="component" value="Unassembled WGS sequence"/>
</dbReference>
<dbReference type="InterPro" id="IPR011600">
    <property type="entry name" value="Pept_C14_caspase"/>
</dbReference>